<dbReference type="GO" id="GO:0051015">
    <property type="term" value="F:actin filament binding"/>
    <property type="evidence" value="ECO:0007669"/>
    <property type="project" value="InterPro"/>
</dbReference>
<dbReference type="PROSITE" id="PS00019">
    <property type="entry name" value="ACTININ_1"/>
    <property type="match status" value="1"/>
</dbReference>
<evidence type="ECO:0000256" key="3">
    <source>
        <dbReference type="SAM" id="MobiDB-lite"/>
    </source>
</evidence>
<dbReference type="InterPro" id="IPR044801">
    <property type="entry name" value="Filamin"/>
</dbReference>
<keyword evidence="2" id="KW-0009">Actin-binding</keyword>
<evidence type="ECO:0000313" key="6">
    <source>
        <dbReference type="Proteomes" id="UP001152320"/>
    </source>
</evidence>
<sequence>MTPPLVNGHGGISDDELDDKQAGPRLSEMENWVQIQANTFKNWCNEQLRPTEKKIENIQDDFNDGILLVDLMKCLITSHGRPLRKTRMSVKANPKREVEKVGNVQQALQLMMDEKIKLVNIVAKTSSVAMLSLFLECYGNSSRGTS</sequence>
<proteinExistence type="predicted"/>
<dbReference type="PANTHER" id="PTHR38537">
    <property type="entry name" value="JITTERBUG, ISOFORM N"/>
    <property type="match status" value="1"/>
</dbReference>
<dbReference type="Proteomes" id="UP001152320">
    <property type="component" value="Chromosome 13"/>
</dbReference>
<name>A0A9Q1H145_HOLLE</name>
<dbReference type="AlphaFoldDB" id="A0A9Q1H145"/>
<organism evidence="5 6">
    <name type="scientific">Holothuria leucospilota</name>
    <name type="common">Black long sea cucumber</name>
    <name type="synonym">Mertensiothuria leucospilota</name>
    <dbReference type="NCBI Taxonomy" id="206669"/>
    <lineage>
        <taxon>Eukaryota</taxon>
        <taxon>Metazoa</taxon>
        <taxon>Echinodermata</taxon>
        <taxon>Eleutherozoa</taxon>
        <taxon>Echinozoa</taxon>
        <taxon>Holothuroidea</taxon>
        <taxon>Aspidochirotacea</taxon>
        <taxon>Aspidochirotida</taxon>
        <taxon>Holothuriidae</taxon>
        <taxon>Holothuria</taxon>
    </lineage>
</organism>
<evidence type="ECO:0000256" key="1">
    <source>
        <dbReference type="ARBA" id="ARBA00022737"/>
    </source>
</evidence>
<protein>
    <submittedName>
        <fullName evidence="5">Filamin-C</fullName>
    </submittedName>
</protein>
<dbReference type="OrthoDB" id="18740at2759"/>
<accession>A0A9Q1H145</accession>
<feature type="region of interest" description="Disordered" evidence="3">
    <location>
        <begin position="1"/>
        <end position="21"/>
    </location>
</feature>
<reference evidence="5" key="1">
    <citation type="submission" date="2021-10" db="EMBL/GenBank/DDBJ databases">
        <title>Tropical sea cucumber genome reveals ecological adaptation and Cuvierian tubules defense mechanism.</title>
        <authorList>
            <person name="Chen T."/>
        </authorList>
    </citation>
    <scope>NUCLEOTIDE SEQUENCE</scope>
    <source>
        <strain evidence="5">Nanhai2018</strain>
        <tissue evidence="5">Muscle</tissue>
    </source>
</reference>
<keyword evidence="6" id="KW-1185">Reference proteome</keyword>
<dbReference type="SUPFAM" id="SSF47576">
    <property type="entry name" value="Calponin-homology domain, CH-domain"/>
    <property type="match status" value="1"/>
</dbReference>
<dbReference type="EMBL" id="JAIZAY010000013">
    <property type="protein sequence ID" value="KAJ8031182.1"/>
    <property type="molecule type" value="Genomic_DNA"/>
</dbReference>
<evidence type="ECO:0000256" key="2">
    <source>
        <dbReference type="ARBA" id="ARBA00023203"/>
    </source>
</evidence>
<comment type="caution">
    <text evidence="5">The sequence shown here is derived from an EMBL/GenBank/DDBJ whole genome shotgun (WGS) entry which is preliminary data.</text>
</comment>
<evidence type="ECO:0000259" key="4">
    <source>
        <dbReference type="PROSITE" id="PS50021"/>
    </source>
</evidence>
<dbReference type="Pfam" id="PF00307">
    <property type="entry name" value="CH"/>
    <property type="match status" value="1"/>
</dbReference>
<evidence type="ECO:0000313" key="5">
    <source>
        <dbReference type="EMBL" id="KAJ8031182.1"/>
    </source>
</evidence>
<feature type="domain" description="Calponin-homology (CH)" evidence="4">
    <location>
        <begin position="34"/>
        <end position="146"/>
    </location>
</feature>
<dbReference type="GO" id="GO:0030036">
    <property type="term" value="P:actin cytoskeleton organization"/>
    <property type="evidence" value="ECO:0007669"/>
    <property type="project" value="InterPro"/>
</dbReference>
<dbReference type="PROSITE" id="PS50021">
    <property type="entry name" value="CH"/>
    <property type="match status" value="1"/>
</dbReference>
<dbReference type="Gene3D" id="1.10.418.10">
    <property type="entry name" value="Calponin-like domain"/>
    <property type="match status" value="1"/>
</dbReference>
<dbReference type="PANTHER" id="PTHR38537:SF16">
    <property type="entry name" value="CALPONIN-HOMOLOGY (CH) DOMAIN-CONTAINING PROTEIN"/>
    <property type="match status" value="1"/>
</dbReference>
<dbReference type="InterPro" id="IPR001589">
    <property type="entry name" value="Actinin_actin-bd_CS"/>
</dbReference>
<gene>
    <name evidence="5" type="ORF">HOLleu_27829</name>
</gene>
<keyword evidence="1" id="KW-0677">Repeat</keyword>
<dbReference type="InterPro" id="IPR036872">
    <property type="entry name" value="CH_dom_sf"/>
</dbReference>
<dbReference type="InterPro" id="IPR001715">
    <property type="entry name" value="CH_dom"/>
</dbReference>